<dbReference type="InterPro" id="IPR036736">
    <property type="entry name" value="ACP-like_sf"/>
</dbReference>
<evidence type="ECO:0000256" key="4">
    <source>
        <dbReference type="SAM" id="MobiDB-lite"/>
    </source>
</evidence>
<dbReference type="InterPro" id="IPR010033">
    <property type="entry name" value="HAD_SF_ppase_IIIC"/>
</dbReference>
<keyword evidence="8" id="KW-1185">Reference proteome</keyword>
<sequence>MLGHTEGERVPTEKSFHSLGLDSLMAVELRNKVREHTGVTVPLGAILAEASLTDLAGHLVDQLGEQGDGAAPRDPAEASGVPEVPEAPEVPEVEVLPVTADMMRLLRTEQLGIPGAAQTGGVAVRVPVRITPDRLDRALAGLARRHAALRAGIRPGEVHGRELVIRRDAVPTATWRTLDHLDDAVAREHFRALLAPPFDLAAGPLWRFELLDAASGQILLVGAHHSMSDVQSMLLVAGELAADLAGTPLADAVSNRDLHQLVAAQPTRRDDGAAARWQAGFAGARRLDLTLASPRPAARSYRGEALALDLPAGLHDRVAERARELGITPAAVFLGALAITLARLRQVDRFALAVPVDTRMHADATGAVGYFGVPVPFPATVAPGDRVGDVLRRTGDGLRALLAPGAGFAEMLAALAGAGLHRDGAPLVEVYFNYLRANSAVSAAEIVPVGTGFSDLDLMVAVLPDTGRVWLTYNTDIIDEPSCAAFGRDYLAAVAAAVADPGAPARPETGAAESDSEIRVALGATFALGHLTDLLAAAATEVALTVAEAPYHHVLSCLRDPSGVFAQDSTDLGVVLVRGADLERFGEVTDDLLAELADEFPAAVRDLVDRTRRPLVVGFPPQRRAGERFAAWERLVADRLREVPGVAVLDGVAIAAAYPVAEPFDERTEILAHLPFTPEYQAAMALTLAATVTAAAEPAPKVIVVDGDDTLWSGTAGEIGAARVGFDAPRRALAARLRQWRDAGTLLVLLSSNDDDIVRAVLDRPDSPLGYADFAVVATGWATKPERLASVVGDLGLALDTVCYLDDNPVEIARMRATLPEVLSVTCPPAAELEALLTRLWPAVPLATTAEDRARADFYRADAVRDDARATMEFEQFLAGLDLEVRIEPLTEDTVARAHQLVRRTTQFALGAVTVDDFERGRAGAEVWTATARDRFGDYGLISVLTLRADAEAVTVTGWHLSCRAFGRGIEERLLARIADHADTLGRPTVHLTVEPTARNTPARRLAARLRGDDDWDGPQKVSVTPDRLRAFRSWRTPAETSEARR</sequence>
<dbReference type="Gene3D" id="3.30.559.30">
    <property type="entry name" value="Nonribosomal peptide synthetase, condensation domain"/>
    <property type="match status" value="1"/>
</dbReference>
<dbReference type="Gene3D" id="1.10.1200.10">
    <property type="entry name" value="ACP-like"/>
    <property type="match status" value="1"/>
</dbReference>
<dbReference type="InterPro" id="IPR000182">
    <property type="entry name" value="GNAT_dom"/>
</dbReference>
<keyword evidence="3" id="KW-0597">Phosphoprotein</keyword>
<comment type="cofactor">
    <cofactor evidence="1">
        <name>pantetheine 4'-phosphate</name>
        <dbReference type="ChEBI" id="CHEBI:47942"/>
    </cofactor>
</comment>
<dbReference type="SUPFAM" id="SSF52777">
    <property type="entry name" value="CoA-dependent acyltransferases"/>
    <property type="match status" value="2"/>
</dbReference>
<dbReference type="EMBL" id="JBIAMX010000002">
    <property type="protein sequence ID" value="MFF0541999.1"/>
    <property type="molecule type" value="Genomic_DNA"/>
</dbReference>
<dbReference type="InterPro" id="IPR023214">
    <property type="entry name" value="HAD_sf"/>
</dbReference>
<dbReference type="Pfam" id="PF00550">
    <property type="entry name" value="PP-binding"/>
    <property type="match status" value="1"/>
</dbReference>
<dbReference type="Gene3D" id="3.30.559.10">
    <property type="entry name" value="Chloramphenicol acetyltransferase-like domain"/>
    <property type="match status" value="1"/>
</dbReference>
<dbReference type="InterPro" id="IPR010037">
    <property type="entry name" value="FkbH_domain"/>
</dbReference>
<dbReference type="RefSeq" id="WP_387699028.1">
    <property type="nucleotide sequence ID" value="NZ_JBIAMX010000002.1"/>
</dbReference>
<proteinExistence type="predicted"/>
<evidence type="ECO:0000259" key="6">
    <source>
        <dbReference type="PROSITE" id="PS51186"/>
    </source>
</evidence>
<protein>
    <submittedName>
        <fullName evidence="7">HAD-IIIC family phosphatase</fullName>
    </submittedName>
</protein>
<reference evidence="7 8" key="1">
    <citation type="submission" date="2024-10" db="EMBL/GenBank/DDBJ databases">
        <title>The Natural Products Discovery Center: Release of the First 8490 Sequenced Strains for Exploring Actinobacteria Biosynthetic Diversity.</title>
        <authorList>
            <person name="Kalkreuter E."/>
            <person name="Kautsar S.A."/>
            <person name="Yang D."/>
            <person name="Bader C.D."/>
            <person name="Teijaro C.N."/>
            <person name="Fluegel L."/>
            <person name="Davis C.M."/>
            <person name="Simpson J.R."/>
            <person name="Lauterbach L."/>
            <person name="Steele A.D."/>
            <person name="Gui C."/>
            <person name="Meng S."/>
            <person name="Li G."/>
            <person name="Viehrig K."/>
            <person name="Ye F."/>
            <person name="Su P."/>
            <person name="Kiefer A.F."/>
            <person name="Nichols A."/>
            <person name="Cepeda A.J."/>
            <person name="Yan W."/>
            <person name="Fan B."/>
            <person name="Jiang Y."/>
            <person name="Adhikari A."/>
            <person name="Zheng C.-J."/>
            <person name="Schuster L."/>
            <person name="Cowan T.M."/>
            <person name="Smanski M.J."/>
            <person name="Chevrette M.G."/>
            <person name="De Carvalho L.P.S."/>
            <person name="Shen B."/>
        </authorList>
    </citation>
    <scope>NUCLEOTIDE SEQUENCE [LARGE SCALE GENOMIC DNA]</scope>
    <source>
        <strain evidence="7 8">NPDC004045</strain>
    </source>
</reference>
<name>A0ABW6PHX3_9NOCA</name>
<dbReference type="NCBIfam" id="TIGR01681">
    <property type="entry name" value="HAD-SF-IIIC"/>
    <property type="match status" value="1"/>
</dbReference>
<dbReference type="SUPFAM" id="SSF47336">
    <property type="entry name" value="ACP-like"/>
    <property type="match status" value="1"/>
</dbReference>
<evidence type="ECO:0000256" key="2">
    <source>
        <dbReference type="ARBA" id="ARBA00022450"/>
    </source>
</evidence>
<dbReference type="PROSITE" id="PS00012">
    <property type="entry name" value="PHOSPHOPANTETHEINE"/>
    <property type="match status" value="1"/>
</dbReference>
<evidence type="ECO:0000259" key="5">
    <source>
        <dbReference type="PROSITE" id="PS50075"/>
    </source>
</evidence>
<dbReference type="InterPro" id="IPR016181">
    <property type="entry name" value="Acyl_CoA_acyltransferase"/>
</dbReference>
<dbReference type="Pfam" id="PF00668">
    <property type="entry name" value="Condensation"/>
    <property type="match status" value="1"/>
</dbReference>
<accession>A0ABW6PHX3</accession>
<feature type="domain" description="Carrier" evidence="5">
    <location>
        <begin position="1"/>
        <end position="63"/>
    </location>
</feature>
<dbReference type="PROSITE" id="PS50075">
    <property type="entry name" value="CARRIER"/>
    <property type="match status" value="1"/>
</dbReference>
<dbReference type="InterPro" id="IPR036412">
    <property type="entry name" value="HAD-like_sf"/>
</dbReference>
<dbReference type="InterPro" id="IPR001242">
    <property type="entry name" value="Condensation_dom"/>
</dbReference>
<dbReference type="Gene3D" id="3.40.50.1000">
    <property type="entry name" value="HAD superfamily/HAD-like"/>
    <property type="match status" value="1"/>
</dbReference>
<feature type="domain" description="N-acetyltransferase" evidence="6">
    <location>
        <begin position="885"/>
        <end position="1040"/>
    </location>
</feature>
<dbReference type="PANTHER" id="PTHR45527:SF1">
    <property type="entry name" value="FATTY ACID SYNTHASE"/>
    <property type="match status" value="1"/>
</dbReference>
<evidence type="ECO:0000313" key="8">
    <source>
        <dbReference type="Proteomes" id="UP001601444"/>
    </source>
</evidence>
<evidence type="ECO:0000256" key="1">
    <source>
        <dbReference type="ARBA" id="ARBA00001957"/>
    </source>
</evidence>
<dbReference type="InterPro" id="IPR009081">
    <property type="entry name" value="PP-bd_ACP"/>
</dbReference>
<dbReference type="InterPro" id="IPR006162">
    <property type="entry name" value="Ppantetheine_attach_site"/>
</dbReference>
<dbReference type="SUPFAM" id="SSF56784">
    <property type="entry name" value="HAD-like"/>
    <property type="match status" value="1"/>
</dbReference>
<keyword evidence="2" id="KW-0596">Phosphopantetheine</keyword>
<comment type="caution">
    <text evidence="7">The sequence shown here is derived from an EMBL/GenBank/DDBJ whole genome shotgun (WGS) entry which is preliminary data.</text>
</comment>
<dbReference type="InterPro" id="IPR023213">
    <property type="entry name" value="CAT-like_dom_sf"/>
</dbReference>
<dbReference type="Proteomes" id="UP001601444">
    <property type="component" value="Unassembled WGS sequence"/>
</dbReference>
<evidence type="ECO:0000313" key="7">
    <source>
        <dbReference type="EMBL" id="MFF0541999.1"/>
    </source>
</evidence>
<dbReference type="InterPro" id="IPR020806">
    <property type="entry name" value="PKS_PP-bd"/>
</dbReference>
<dbReference type="InterPro" id="IPR036514">
    <property type="entry name" value="SGNH_hydro_sf"/>
</dbReference>
<dbReference type="SMART" id="SM00823">
    <property type="entry name" value="PKS_PP"/>
    <property type="match status" value="1"/>
</dbReference>
<dbReference type="SUPFAM" id="SSF55729">
    <property type="entry name" value="Acyl-CoA N-acyltransferases (Nat)"/>
    <property type="match status" value="1"/>
</dbReference>
<dbReference type="PROSITE" id="PS51186">
    <property type="entry name" value="GNAT"/>
    <property type="match status" value="1"/>
</dbReference>
<organism evidence="7 8">
    <name type="scientific">Nocardia thailandica</name>
    <dbReference type="NCBI Taxonomy" id="257275"/>
    <lineage>
        <taxon>Bacteria</taxon>
        <taxon>Bacillati</taxon>
        <taxon>Actinomycetota</taxon>
        <taxon>Actinomycetes</taxon>
        <taxon>Mycobacteriales</taxon>
        <taxon>Nocardiaceae</taxon>
        <taxon>Nocardia</taxon>
    </lineage>
</organism>
<evidence type="ECO:0000256" key="3">
    <source>
        <dbReference type="ARBA" id="ARBA00022553"/>
    </source>
</evidence>
<dbReference type="Gene3D" id="3.40.50.1110">
    <property type="entry name" value="SGNH hydrolase"/>
    <property type="match status" value="1"/>
</dbReference>
<gene>
    <name evidence="7" type="ORF">ACFYTF_04100</name>
</gene>
<dbReference type="NCBIfam" id="TIGR01686">
    <property type="entry name" value="FkbH"/>
    <property type="match status" value="1"/>
</dbReference>
<feature type="region of interest" description="Disordered" evidence="4">
    <location>
        <begin position="64"/>
        <end position="87"/>
    </location>
</feature>
<dbReference type="PANTHER" id="PTHR45527">
    <property type="entry name" value="NONRIBOSOMAL PEPTIDE SYNTHETASE"/>
    <property type="match status" value="1"/>
</dbReference>